<gene>
    <name evidence="1" type="ORF">D4100_01175</name>
</gene>
<comment type="caution">
    <text evidence="1">The sequence shown here is derived from an EMBL/GenBank/DDBJ whole genome shotgun (WGS) entry which is preliminary data.</text>
</comment>
<dbReference type="AlphaFoldDB" id="A0AA92X6T4"/>
<keyword evidence="2" id="KW-1185">Reference proteome</keyword>
<evidence type="ECO:0000313" key="1">
    <source>
        <dbReference type="EMBL" id="RJF57443.1"/>
    </source>
</evidence>
<evidence type="ECO:0000313" key="2">
    <source>
        <dbReference type="Proteomes" id="UP000284338"/>
    </source>
</evidence>
<dbReference type="RefSeq" id="WP_119802650.1">
    <property type="nucleotide sequence ID" value="NZ_QYYG01000001.1"/>
</dbReference>
<dbReference type="Proteomes" id="UP000284338">
    <property type="component" value="Unassembled WGS sequence"/>
</dbReference>
<name>A0AA92X6T4_9GAMM</name>
<protein>
    <submittedName>
        <fullName evidence="1">Uncharacterized protein</fullName>
    </submittedName>
</protein>
<sequence>MMIILTLKEQQLISGSGDGNNGGDKETYRGIGYGAQANGFQPNLAAKNCGLFQDLSNPCVAAIASGAIGIAGAFASRNGAGIATAMGSAAIGIGGTCNNNSGRDPGVPFR</sequence>
<reference evidence="1 2" key="1">
    <citation type="submission" date="2018-09" db="EMBL/GenBank/DDBJ databases">
        <title>Draft genome of a novel serratia sp. strain with antifungal activity.</title>
        <authorList>
            <person name="Dichmann S.I."/>
            <person name="Park B.P."/>
            <person name="Pathiraja D."/>
            <person name="Choi I.-G."/>
            <person name="Stougaard P."/>
            <person name="Hennessy R.C."/>
        </authorList>
    </citation>
    <scope>NUCLEOTIDE SEQUENCE [LARGE SCALE GENOMIC DNA]</scope>
    <source>
        <strain evidence="1 2">S40</strain>
    </source>
</reference>
<proteinExistence type="predicted"/>
<accession>A0AA92X6T4</accession>
<organism evidence="1 2">
    <name type="scientific">Serratia inhibens</name>
    <dbReference type="NCBI Taxonomy" id="2338073"/>
    <lineage>
        <taxon>Bacteria</taxon>
        <taxon>Pseudomonadati</taxon>
        <taxon>Pseudomonadota</taxon>
        <taxon>Gammaproteobacteria</taxon>
        <taxon>Enterobacterales</taxon>
        <taxon>Yersiniaceae</taxon>
        <taxon>Serratia</taxon>
    </lineage>
</organism>
<dbReference type="EMBL" id="QYYG01000001">
    <property type="protein sequence ID" value="RJF57443.1"/>
    <property type="molecule type" value="Genomic_DNA"/>
</dbReference>